<reference evidence="1" key="1">
    <citation type="submission" date="2020-08" db="EMBL/GenBank/DDBJ databases">
        <authorList>
            <person name="Cejkova D."/>
            <person name="Kubasova T."/>
            <person name="Jahodarova E."/>
            <person name="Rychlik I."/>
        </authorList>
    </citation>
    <scope>NUCLEOTIDE SEQUENCE</scope>
    <source>
        <strain evidence="1">An824</strain>
    </source>
</reference>
<proteinExistence type="predicted"/>
<dbReference type="GO" id="GO:0009036">
    <property type="term" value="F:type II site-specific deoxyribonuclease activity"/>
    <property type="evidence" value="ECO:0007669"/>
    <property type="project" value="InterPro"/>
</dbReference>
<reference evidence="1" key="2">
    <citation type="journal article" date="2021" name="Sci. Rep.">
        <title>The distribution of antibiotic resistance genes in chicken gut microbiota commensals.</title>
        <authorList>
            <person name="Juricova H."/>
            <person name="Matiasovicova J."/>
            <person name="Kubasova T."/>
            <person name="Cejkova D."/>
            <person name="Rychlik I."/>
        </authorList>
    </citation>
    <scope>NUCLEOTIDE SEQUENCE</scope>
    <source>
        <strain evidence="1">An824</strain>
    </source>
</reference>
<dbReference type="RefSeq" id="WP_205105664.1">
    <property type="nucleotide sequence ID" value="NZ_JACJJG010000091.1"/>
</dbReference>
<organism evidence="1 2">
    <name type="scientific">Marseilla massiliensis</name>
    <dbReference type="NCBI Taxonomy" id="1841864"/>
    <lineage>
        <taxon>Bacteria</taxon>
        <taxon>Pseudomonadati</taxon>
        <taxon>Bacteroidota</taxon>
        <taxon>Bacteroidia</taxon>
        <taxon>Bacteroidales</taxon>
        <taxon>Prevotellaceae</taxon>
        <taxon>Marseilla</taxon>
    </lineage>
</organism>
<keyword evidence="2" id="KW-1185">Reference proteome</keyword>
<keyword evidence="1" id="KW-0378">Hydrolase</keyword>
<dbReference type="Pfam" id="PF09567">
    <property type="entry name" value="RE_MamI"/>
    <property type="match status" value="1"/>
</dbReference>
<comment type="caution">
    <text evidence="1">The sequence shown here is derived from an EMBL/GenBank/DDBJ whole genome shotgun (WGS) entry which is preliminary data.</text>
</comment>
<accession>A0A939B878</accession>
<gene>
    <name evidence="1" type="ORF">H6A34_11675</name>
</gene>
<evidence type="ECO:0000313" key="2">
    <source>
        <dbReference type="Proteomes" id="UP000706891"/>
    </source>
</evidence>
<keyword evidence="1" id="KW-0255">Endonuclease</keyword>
<dbReference type="Proteomes" id="UP000706891">
    <property type="component" value="Unassembled WGS sequence"/>
</dbReference>
<sequence>MITIDDNINKIVKFINDIIITPRQALLYWAGITNQTPAAKIGYIGQHMASLITGVSGTRSGARGDDLADGTEVKSCNKIDQADKCNNCGIRVMRHDSTCPNCGSNNIDRKDDSKWLFSVRDEYELNQYHNLDRILLLLMDYPGFDNNDFSDIRISAFEIYPKEERMRVFNELLDNHYWNIYRPKANEGGKTNPMNLHPWSFQFYKCNPLLVFQCLIKNIDTDPHIQINQYVKPDCERGNNIKTLPMPTSLLKKNEWEILLSTADFQNDIRPLLSQNVTEHEFLQMNFAGKKSILPFLDEKLRGIIPLRKIVSIRQKNHYRR</sequence>
<keyword evidence="1" id="KW-0540">Nuclease</keyword>
<dbReference type="InterPro" id="IPR019067">
    <property type="entry name" value="Restrct_endonuc_II_MamI"/>
</dbReference>
<name>A0A939B878_9BACT</name>
<dbReference type="EMBL" id="JACJJG010000091">
    <property type="protein sequence ID" value="MBM6674530.1"/>
    <property type="molecule type" value="Genomic_DNA"/>
</dbReference>
<protein>
    <submittedName>
        <fullName evidence="1">MamI family restriction endonuclease</fullName>
    </submittedName>
</protein>
<evidence type="ECO:0000313" key="1">
    <source>
        <dbReference type="EMBL" id="MBM6674530.1"/>
    </source>
</evidence>
<dbReference type="AlphaFoldDB" id="A0A939B878"/>
<dbReference type="GO" id="GO:0003677">
    <property type="term" value="F:DNA binding"/>
    <property type="evidence" value="ECO:0007669"/>
    <property type="project" value="InterPro"/>
</dbReference>
<dbReference type="GO" id="GO:0009307">
    <property type="term" value="P:DNA restriction-modification system"/>
    <property type="evidence" value="ECO:0007669"/>
    <property type="project" value="InterPro"/>
</dbReference>